<evidence type="ECO:0000256" key="5">
    <source>
        <dbReference type="ARBA" id="ARBA00022750"/>
    </source>
</evidence>
<dbReference type="AlphaFoldDB" id="A0A068NPG2"/>
<dbReference type="EC" id="3.4.23.36" evidence="9"/>
<evidence type="ECO:0000256" key="11">
    <source>
        <dbReference type="RuleBase" id="RU004181"/>
    </source>
</evidence>
<dbReference type="PANTHER" id="PTHR33695:SF1">
    <property type="entry name" value="LIPOPROTEIN SIGNAL PEPTIDASE"/>
    <property type="match status" value="1"/>
</dbReference>
<name>A0A068NPG2_FIMGI</name>
<reference evidence="12 13" key="1">
    <citation type="journal article" date="2014" name="PLoS ONE">
        <title>The first complete genome sequence of the class fimbriimonadia in the phylum armatimonadetes.</title>
        <authorList>
            <person name="Hu Z.Y."/>
            <person name="Wang Y.Z."/>
            <person name="Im W.T."/>
            <person name="Wang S.Y."/>
            <person name="Zhao G.P."/>
            <person name="Zheng H.J."/>
            <person name="Quan Z.X."/>
        </authorList>
    </citation>
    <scope>NUCLEOTIDE SEQUENCE [LARGE SCALE GENOMIC DNA]</scope>
    <source>
        <strain evidence="12">Gsoil 348</strain>
    </source>
</reference>
<gene>
    <name evidence="9" type="primary">lspA</name>
    <name evidence="12" type="ORF">OP10G_0106</name>
</gene>
<keyword evidence="4 9" id="KW-0812">Transmembrane</keyword>
<evidence type="ECO:0000256" key="6">
    <source>
        <dbReference type="ARBA" id="ARBA00022801"/>
    </source>
</evidence>
<dbReference type="PANTHER" id="PTHR33695">
    <property type="entry name" value="LIPOPROTEIN SIGNAL PEPTIDASE"/>
    <property type="match status" value="1"/>
</dbReference>
<keyword evidence="2 9" id="KW-1003">Cell membrane</keyword>
<dbReference type="Pfam" id="PF01252">
    <property type="entry name" value="Peptidase_A8"/>
    <property type="match status" value="1"/>
</dbReference>
<accession>A0A068NPG2</accession>
<keyword evidence="13" id="KW-1185">Reference proteome</keyword>
<organism evidence="12 13">
    <name type="scientific">Fimbriimonas ginsengisoli Gsoil 348</name>
    <dbReference type="NCBI Taxonomy" id="661478"/>
    <lineage>
        <taxon>Bacteria</taxon>
        <taxon>Bacillati</taxon>
        <taxon>Armatimonadota</taxon>
        <taxon>Fimbriimonadia</taxon>
        <taxon>Fimbriimonadales</taxon>
        <taxon>Fimbriimonadaceae</taxon>
        <taxon>Fimbriimonas</taxon>
    </lineage>
</organism>
<evidence type="ECO:0000313" key="12">
    <source>
        <dbReference type="EMBL" id="AIE83474.1"/>
    </source>
</evidence>
<evidence type="ECO:0000313" key="13">
    <source>
        <dbReference type="Proteomes" id="UP000027982"/>
    </source>
</evidence>
<keyword evidence="3 9" id="KW-0645">Protease</keyword>
<keyword evidence="6 9" id="KW-0378">Hydrolase</keyword>
<dbReference type="HAMAP" id="MF_00161">
    <property type="entry name" value="LspA"/>
    <property type="match status" value="1"/>
</dbReference>
<dbReference type="GO" id="GO:0005886">
    <property type="term" value="C:plasma membrane"/>
    <property type="evidence" value="ECO:0007669"/>
    <property type="project" value="UniProtKB-SubCell"/>
</dbReference>
<dbReference type="NCBIfam" id="TIGR00077">
    <property type="entry name" value="lspA"/>
    <property type="match status" value="1"/>
</dbReference>
<evidence type="ECO:0000256" key="9">
    <source>
        <dbReference type="HAMAP-Rule" id="MF_00161"/>
    </source>
</evidence>
<dbReference type="PROSITE" id="PS00855">
    <property type="entry name" value="SPASE_II"/>
    <property type="match status" value="1"/>
</dbReference>
<comment type="function">
    <text evidence="9 10">This protein specifically catalyzes the removal of signal peptides from prolipoproteins.</text>
</comment>
<evidence type="ECO:0000256" key="8">
    <source>
        <dbReference type="ARBA" id="ARBA00023136"/>
    </source>
</evidence>
<feature type="transmembrane region" description="Helical" evidence="9">
    <location>
        <begin position="58"/>
        <end position="75"/>
    </location>
</feature>
<sequence>MMIAMLIVDQLVKGWVRQAIPVAHASWNGGKPFPGFFEITLTYNQGIAFGLFKGMAKLMTPIAVAIAGGAGWYSWRHPDETSTAHVAMGLLAAGALGNLYDRLFDAQGVTDMFWFRAIDFPVFNIADACITVATILLIFTWWADALKHRAKTVPEPIVGETPLAADE</sequence>
<feature type="active site" evidence="9">
    <location>
        <position position="127"/>
    </location>
</feature>
<dbReference type="KEGG" id="fgi:OP10G_0106"/>
<keyword evidence="5 9" id="KW-0064">Aspartyl protease</keyword>
<protein>
    <recommendedName>
        <fullName evidence="9">Lipoprotein signal peptidase</fullName>
        <ecNumber evidence="9">3.4.23.36</ecNumber>
    </recommendedName>
    <alternativeName>
        <fullName evidence="9">Prolipoprotein signal peptidase</fullName>
    </alternativeName>
    <alternativeName>
        <fullName evidence="9">Signal peptidase II</fullName>
        <shortName evidence="9">SPase II</shortName>
    </alternativeName>
</protein>
<evidence type="ECO:0000256" key="2">
    <source>
        <dbReference type="ARBA" id="ARBA00022475"/>
    </source>
</evidence>
<dbReference type="InterPro" id="IPR001872">
    <property type="entry name" value="Peptidase_A8"/>
</dbReference>
<dbReference type="STRING" id="661478.OP10G_0106"/>
<keyword evidence="12" id="KW-0449">Lipoprotein</keyword>
<feature type="active site" evidence="9">
    <location>
        <position position="111"/>
    </location>
</feature>
<dbReference type="UniPathway" id="UPA00665"/>
<keyword evidence="7 9" id="KW-1133">Transmembrane helix</keyword>
<comment type="subcellular location">
    <subcellularLocation>
        <location evidence="9">Cell membrane</location>
        <topology evidence="9">Multi-pass membrane protein</topology>
    </subcellularLocation>
</comment>
<comment type="caution">
    <text evidence="9">Lacks conserved residue(s) required for the propagation of feature annotation.</text>
</comment>
<dbReference type="HOGENOM" id="CLU_083252_3_1_0"/>
<comment type="similarity">
    <text evidence="1 9 11">Belongs to the peptidase A8 family.</text>
</comment>
<evidence type="ECO:0000256" key="10">
    <source>
        <dbReference type="RuleBase" id="RU000594"/>
    </source>
</evidence>
<dbReference type="PRINTS" id="PR00781">
    <property type="entry name" value="LIPOSIGPTASE"/>
</dbReference>
<dbReference type="GO" id="GO:0004190">
    <property type="term" value="F:aspartic-type endopeptidase activity"/>
    <property type="evidence" value="ECO:0007669"/>
    <property type="project" value="UniProtKB-UniRule"/>
</dbReference>
<evidence type="ECO:0000256" key="7">
    <source>
        <dbReference type="ARBA" id="ARBA00022989"/>
    </source>
</evidence>
<comment type="catalytic activity">
    <reaction evidence="9 10">
        <text>Release of signal peptides from bacterial membrane prolipoproteins. Hydrolyzes -Xaa-Yaa-Zaa-|-(S,diacylglyceryl)Cys-, in which Xaa is hydrophobic (preferably Leu), and Yaa (Ala or Ser) and Zaa (Gly or Ala) have small, neutral side chains.</text>
        <dbReference type="EC" id="3.4.23.36"/>
    </reaction>
</comment>
<feature type="transmembrane region" description="Helical" evidence="9">
    <location>
        <begin position="120"/>
        <end position="142"/>
    </location>
</feature>
<feature type="transmembrane region" description="Helical" evidence="9">
    <location>
        <begin position="82"/>
        <end position="100"/>
    </location>
</feature>
<dbReference type="eggNOG" id="COG0597">
    <property type="taxonomic scope" value="Bacteria"/>
</dbReference>
<dbReference type="GO" id="GO:0006508">
    <property type="term" value="P:proteolysis"/>
    <property type="evidence" value="ECO:0007669"/>
    <property type="project" value="UniProtKB-KW"/>
</dbReference>
<keyword evidence="8 9" id="KW-0472">Membrane</keyword>
<evidence type="ECO:0000256" key="3">
    <source>
        <dbReference type="ARBA" id="ARBA00022670"/>
    </source>
</evidence>
<dbReference type="Proteomes" id="UP000027982">
    <property type="component" value="Chromosome"/>
</dbReference>
<dbReference type="EMBL" id="CP007139">
    <property type="protein sequence ID" value="AIE83474.1"/>
    <property type="molecule type" value="Genomic_DNA"/>
</dbReference>
<evidence type="ECO:0000256" key="4">
    <source>
        <dbReference type="ARBA" id="ARBA00022692"/>
    </source>
</evidence>
<evidence type="ECO:0000256" key="1">
    <source>
        <dbReference type="ARBA" id="ARBA00006139"/>
    </source>
</evidence>
<proteinExistence type="inferred from homology"/>
<comment type="pathway">
    <text evidence="9">Protein modification; lipoprotein biosynthesis (signal peptide cleavage).</text>
</comment>